<evidence type="ECO:0000313" key="8">
    <source>
        <dbReference type="EMBL" id="KKN26556.1"/>
    </source>
</evidence>
<dbReference type="InterPro" id="IPR011343">
    <property type="entry name" value="DeoC"/>
</dbReference>
<dbReference type="InterPro" id="IPR013785">
    <property type="entry name" value="Aldolase_TIM"/>
</dbReference>
<evidence type="ECO:0000256" key="2">
    <source>
        <dbReference type="ARBA" id="ARBA00012515"/>
    </source>
</evidence>
<dbReference type="SMART" id="SM01133">
    <property type="entry name" value="DeoC"/>
    <property type="match status" value="1"/>
</dbReference>
<evidence type="ECO:0000256" key="4">
    <source>
        <dbReference type="ARBA" id="ARBA00023239"/>
    </source>
</evidence>
<organism evidence="8">
    <name type="scientific">marine sediment metagenome</name>
    <dbReference type="NCBI Taxonomy" id="412755"/>
    <lineage>
        <taxon>unclassified sequences</taxon>
        <taxon>metagenomes</taxon>
        <taxon>ecological metagenomes</taxon>
    </lineage>
</organism>
<comment type="caution">
    <text evidence="8">The sequence shown here is derived from an EMBL/GenBank/DDBJ whole genome shotgun (WGS) entry which is preliminary data.</text>
</comment>
<evidence type="ECO:0000256" key="5">
    <source>
        <dbReference type="ARBA" id="ARBA00023270"/>
    </source>
</evidence>
<evidence type="ECO:0000256" key="1">
    <source>
        <dbReference type="ARBA" id="ARBA00010936"/>
    </source>
</evidence>
<keyword evidence="5" id="KW-0704">Schiff base</keyword>
<evidence type="ECO:0000256" key="6">
    <source>
        <dbReference type="ARBA" id="ARBA00032755"/>
    </source>
</evidence>
<sequence>MQLNICDFAKMIEFSLVRPDATEKDIKEFCRIVRENNFATACINPTNVPLTAKLLKGTDIGISASIGFPFGAHIAEVKILEAKRAMEMGATQIDMVINIGALKSGKDKIVFEDIRGVVEAVKDFQVKVILENGFLNEEEKVRGCRIAKEAGASFVKTSTGVESKYLLERNSQSIGATVKDVKLMRKTVGNKLKVKASGRIHTLDFALELIKAGADRVGTSKGPQLIREFKERFGDSLG</sequence>
<dbReference type="GO" id="GO:0005737">
    <property type="term" value="C:cytoplasm"/>
    <property type="evidence" value="ECO:0007669"/>
    <property type="project" value="InterPro"/>
</dbReference>
<dbReference type="GO" id="GO:0009264">
    <property type="term" value="P:deoxyribonucleotide catabolic process"/>
    <property type="evidence" value="ECO:0007669"/>
    <property type="project" value="InterPro"/>
</dbReference>
<dbReference type="EMBL" id="LAZR01002710">
    <property type="protein sequence ID" value="KKN26556.1"/>
    <property type="molecule type" value="Genomic_DNA"/>
</dbReference>
<reference evidence="8" key="1">
    <citation type="journal article" date="2015" name="Nature">
        <title>Complex archaea that bridge the gap between prokaryotes and eukaryotes.</title>
        <authorList>
            <person name="Spang A."/>
            <person name="Saw J.H."/>
            <person name="Jorgensen S.L."/>
            <person name="Zaremba-Niedzwiedzka K."/>
            <person name="Martijn J."/>
            <person name="Lind A.E."/>
            <person name="van Eijk R."/>
            <person name="Schleper C."/>
            <person name="Guy L."/>
            <person name="Ettema T.J."/>
        </authorList>
    </citation>
    <scope>NUCLEOTIDE SEQUENCE</scope>
</reference>
<proteinExistence type="inferred from homology"/>
<dbReference type="Gene3D" id="3.20.20.70">
    <property type="entry name" value="Aldolase class I"/>
    <property type="match status" value="1"/>
</dbReference>
<comment type="catalytic activity">
    <reaction evidence="7">
        <text>2-deoxy-D-ribose 5-phosphate = D-glyceraldehyde 3-phosphate + acetaldehyde</text>
        <dbReference type="Rhea" id="RHEA:12821"/>
        <dbReference type="ChEBI" id="CHEBI:15343"/>
        <dbReference type="ChEBI" id="CHEBI:59776"/>
        <dbReference type="ChEBI" id="CHEBI:62877"/>
        <dbReference type="EC" id="4.1.2.4"/>
    </reaction>
</comment>
<dbReference type="Pfam" id="PF01791">
    <property type="entry name" value="DeoC"/>
    <property type="match status" value="1"/>
</dbReference>
<protein>
    <recommendedName>
        <fullName evidence="2">deoxyribose-phosphate aldolase</fullName>
        <ecNumber evidence="2">4.1.2.4</ecNumber>
    </recommendedName>
    <alternativeName>
        <fullName evidence="6">2-deoxy-D-ribose 5-phosphate aldolase</fullName>
    </alternativeName>
</protein>
<dbReference type="GO" id="GO:0016052">
    <property type="term" value="P:carbohydrate catabolic process"/>
    <property type="evidence" value="ECO:0007669"/>
    <property type="project" value="TreeGrafter"/>
</dbReference>
<dbReference type="PANTHER" id="PTHR10889:SF1">
    <property type="entry name" value="DEOXYRIBOSE-PHOSPHATE ALDOLASE"/>
    <property type="match status" value="1"/>
</dbReference>
<gene>
    <name evidence="8" type="ORF">LCGC14_0873520</name>
</gene>
<dbReference type="FunFam" id="3.20.20.70:FF:000044">
    <property type="entry name" value="Deoxyribose-phosphate aldolase"/>
    <property type="match status" value="1"/>
</dbReference>
<dbReference type="NCBIfam" id="TIGR00126">
    <property type="entry name" value="deoC"/>
    <property type="match status" value="1"/>
</dbReference>
<dbReference type="PIRSF" id="PIRSF001357">
    <property type="entry name" value="DeoC"/>
    <property type="match status" value="1"/>
</dbReference>
<dbReference type="HAMAP" id="MF_00114">
    <property type="entry name" value="DeoC_type1"/>
    <property type="match status" value="1"/>
</dbReference>
<accession>A0A0F9RNL9</accession>
<comment type="similarity">
    <text evidence="1">Belongs to the DeoC/FbaB aldolase family. DeoC type 1 subfamily.</text>
</comment>
<name>A0A0F9RNL9_9ZZZZ</name>
<keyword evidence="4" id="KW-0456">Lyase</keyword>
<dbReference type="EC" id="4.1.2.4" evidence="2"/>
<dbReference type="PANTHER" id="PTHR10889">
    <property type="entry name" value="DEOXYRIBOSE-PHOSPHATE ALDOLASE"/>
    <property type="match status" value="1"/>
</dbReference>
<dbReference type="InterPro" id="IPR002915">
    <property type="entry name" value="DeoC/FbaB/LacD_aldolase"/>
</dbReference>
<dbReference type="SUPFAM" id="SSF51569">
    <property type="entry name" value="Aldolase"/>
    <property type="match status" value="1"/>
</dbReference>
<dbReference type="CDD" id="cd00959">
    <property type="entry name" value="DeoC"/>
    <property type="match status" value="1"/>
</dbReference>
<dbReference type="AlphaFoldDB" id="A0A0F9RNL9"/>
<evidence type="ECO:0000256" key="3">
    <source>
        <dbReference type="ARBA" id="ARBA00022490"/>
    </source>
</evidence>
<keyword evidence="3" id="KW-0963">Cytoplasm</keyword>
<dbReference type="InterPro" id="IPR028581">
    <property type="entry name" value="DeoC_typeI"/>
</dbReference>
<dbReference type="GO" id="GO:0004139">
    <property type="term" value="F:deoxyribose-phosphate aldolase activity"/>
    <property type="evidence" value="ECO:0007669"/>
    <property type="project" value="UniProtKB-EC"/>
</dbReference>
<evidence type="ECO:0000256" key="7">
    <source>
        <dbReference type="ARBA" id="ARBA00048791"/>
    </source>
</evidence>